<sequence>MAEESATRCHTSALQDINTVLQRFEHEGLSFLTITLPSFGKSFEEALDRGVTSSGLFPGFRFGTGKTAWLPRFLGGFTSQVFDPSSGYLLDNPNYDAILAVRQLSLMFGKIHLPCSDVRVRRAYDGYVECEYEVRMNDARLSASDYADFKRMSSMLFGQSFAAIDQKVFDRELIMPKHGPGSTADKLRGNAKYRQRDWPVRLQEIFPWEEFLAPNSSFVEEMRESVNLVEPEAEIPVSVISVPKTLKTPRIIAMEPTVMMFMQQALNATILDELRKVYHLNRFMDTRHQEPNQLMAKRASSDGSLATLDLSEASDRVSNRLVEAMFEDYPHLYWAIDATRSRKADVPGYGVMPLSKYASMGSGLCFTVEAMVFLTLAFLGIEKSLGSCFCQRDLERFVGEVRVYGDDIIVPVHCVSMVIDSLEHFGAKVNSGKSFWTGKFRESCGKEYYAGEDVSIVRVRREFPSSPKDAREVISIIELRNQFYKTGYWSVVKWLDSEIRDVIRHFPDVLETSPLHGRVTFLGYTVEKMHATLHSPLVKGYMEVSQSPVNTLDDLDALLKFFLERGEYPLFDPKHLERSGRPVAVDIKPRYGSPF</sequence>
<evidence type="ECO:0000256" key="2">
    <source>
        <dbReference type="ARBA" id="ARBA00022484"/>
    </source>
</evidence>
<feature type="binding site" evidence="9">
    <location>
        <position position="407"/>
    </location>
    <ligand>
        <name>Mg(2+)</name>
        <dbReference type="ChEBI" id="CHEBI:18420"/>
        <label>2</label>
    </ligand>
</feature>
<evidence type="ECO:0000256" key="8">
    <source>
        <dbReference type="ARBA" id="ARBA00048744"/>
    </source>
</evidence>
<reference evidence="11" key="1">
    <citation type="submission" date="2019-05" db="EMBL/GenBank/DDBJ databases">
        <title>Metatranscriptomic reconstruction reveals RNA viruses with the potential to shape carbon cycling in soil.</title>
        <authorList>
            <person name="Starr E.P."/>
            <person name="Nuccio E."/>
            <person name="Pett-Ridge J."/>
            <person name="Banfield J.F."/>
            <person name="Firestone M.K."/>
        </authorList>
    </citation>
    <scope>NUCLEOTIDE SEQUENCE</scope>
    <source>
        <strain evidence="11">H1_Bulk_29_scaffold_182_e_3894</strain>
    </source>
</reference>
<keyword evidence="9" id="KW-0479">Metal-binding</keyword>
<evidence type="ECO:0000259" key="10">
    <source>
        <dbReference type="PROSITE" id="PS50522"/>
    </source>
</evidence>
<dbReference type="InterPro" id="IPR007096">
    <property type="entry name" value="RNA-dir_Rpol_cat_phage"/>
</dbReference>
<keyword evidence="4" id="KW-0548">Nucleotidyltransferase</keyword>
<dbReference type="GO" id="GO:0046872">
    <property type="term" value="F:metal ion binding"/>
    <property type="evidence" value="ECO:0007669"/>
    <property type="project" value="UniProtKB-KW"/>
</dbReference>
<gene>
    <name evidence="11" type="ORF">H1Bulk29182e3894_000001</name>
</gene>
<evidence type="ECO:0000256" key="7">
    <source>
        <dbReference type="ARBA" id="ARBA00030248"/>
    </source>
</evidence>
<evidence type="ECO:0000313" key="11">
    <source>
        <dbReference type="EMBL" id="QDH89498.1"/>
    </source>
</evidence>
<evidence type="ECO:0000256" key="1">
    <source>
        <dbReference type="ARBA" id="ARBA00012494"/>
    </source>
</evidence>
<organism evidence="11">
    <name type="scientific">Leviviridae sp</name>
    <dbReference type="NCBI Taxonomy" id="2027243"/>
    <lineage>
        <taxon>Viruses</taxon>
        <taxon>Riboviria</taxon>
        <taxon>Orthornavirae</taxon>
        <taxon>Lenarviricota</taxon>
        <taxon>Leviviricetes</taxon>
        <taxon>Norzivirales</taxon>
        <taxon>Fiersviridae</taxon>
    </lineage>
</organism>
<dbReference type="GO" id="GO:0000166">
    <property type="term" value="F:nucleotide binding"/>
    <property type="evidence" value="ECO:0007669"/>
    <property type="project" value="UniProtKB-KW"/>
</dbReference>
<dbReference type="GO" id="GO:0039694">
    <property type="term" value="P:viral RNA genome replication"/>
    <property type="evidence" value="ECO:0007669"/>
    <property type="project" value="InterPro"/>
</dbReference>
<keyword evidence="3" id="KW-0808">Transferase</keyword>
<dbReference type="GO" id="GO:0003968">
    <property type="term" value="F:RNA-directed RNA polymerase activity"/>
    <property type="evidence" value="ECO:0007669"/>
    <property type="project" value="UniProtKB-KW"/>
</dbReference>
<evidence type="ECO:0000256" key="6">
    <source>
        <dbReference type="ARBA" id="ARBA00022953"/>
    </source>
</evidence>
<keyword evidence="2 11" id="KW-0696">RNA-directed RNA polymerase</keyword>
<keyword evidence="9" id="KW-0460">Magnesium</keyword>
<feature type="binding site" evidence="9">
    <location>
        <position position="406"/>
    </location>
    <ligand>
        <name>Mg(2+)</name>
        <dbReference type="ChEBI" id="CHEBI:18420"/>
        <label>2</label>
    </ligand>
</feature>
<dbReference type="InterPro" id="IPR005093">
    <property type="entry name" value="RNArep_beta"/>
</dbReference>
<evidence type="ECO:0000256" key="9">
    <source>
        <dbReference type="PIRSR" id="PIRSR605093-1"/>
    </source>
</evidence>
<accession>A0A514D795</accession>
<name>A0A514D795_9VIRU</name>
<comment type="cofactor">
    <cofactor evidence="9">
        <name>Mg(2+)</name>
        <dbReference type="ChEBI" id="CHEBI:18420"/>
    </cofactor>
    <text evidence="9">Binds 2 Mg(2+) per subunit.</text>
</comment>
<dbReference type="EC" id="2.7.7.48" evidence="1"/>
<dbReference type="Pfam" id="PF03431">
    <property type="entry name" value="RNA_replicase_B"/>
    <property type="match status" value="1"/>
</dbReference>
<dbReference type="EMBL" id="MN034855">
    <property type="protein sequence ID" value="QDH89498.1"/>
    <property type="molecule type" value="Genomic_RNA"/>
</dbReference>
<feature type="domain" description="RdRp catalytic" evidence="10">
    <location>
        <begin position="294"/>
        <end position="438"/>
    </location>
</feature>
<keyword evidence="6" id="KW-0693">Viral RNA replication</keyword>
<feature type="binding site" evidence="9">
    <location>
        <position position="309"/>
    </location>
    <ligand>
        <name>Mg(2+)</name>
        <dbReference type="ChEBI" id="CHEBI:18420"/>
        <label>2</label>
    </ligand>
</feature>
<proteinExistence type="predicted"/>
<keyword evidence="5" id="KW-0547">Nucleotide-binding</keyword>
<evidence type="ECO:0000256" key="3">
    <source>
        <dbReference type="ARBA" id="ARBA00022679"/>
    </source>
</evidence>
<protein>
    <recommendedName>
        <fullName evidence="1">RNA-directed RNA polymerase</fullName>
        <ecNumber evidence="1">2.7.7.48</ecNumber>
    </recommendedName>
    <alternativeName>
        <fullName evidence="7">RNA replicase beta chain</fullName>
    </alternativeName>
</protein>
<evidence type="ECO:0000256" key="5">
    <source>
        <dbReference type="ARBA" id="ARBA00022741"/>
    </source>
</evidence>
<comment type="catalytic activity">
    <reaction evidence="8">
        <text>RNA(n) + a ribonucleoside 5'-triphosphate = RNA(n+1) + diphosphate</text>
        <dbReference type="Rhea" id="RHEA:21248"/>
        <dbReference type="Rhea" id="RHEA-COMP:14527"/>
        <dbReference type="Rhea" id="RHEA-COMP:17342"/>
        <dbReference type="ChEBI" id="CHEBI:33019"/>
        <dbReference type="ChEBI" id="CHEBI:61557"/>
        <dbReference type="ChEBI" id="CHEBI:140395"/>
        <dbReference type="EC" id="2.7.7.48"/>
    </reaction>
</comment>
<dbReference type="PROSITE" id="PS50522">
    <property type="entry name" value="RDRP_PHAGE"/>
    <property type="match status" value="1"/>
</dbReference>
<evidence type="ECO:0000256" key="4">
    <source>
        <dbReference type="ARBA" id="ARBA00022695"/>
    </source>
</evidence>